<organism evidence="6 7">
    <name type="scientific">Rubroshorea leprosula</name>
    <dbReference type="NCBI Taxonomy" id="152421"/>
    <lineage>
        <taxon>Eukaryota</taxon>
        <taxon>Viridiplantae</taxon>
        <taxon>Streptophyta</taxon>
        <taxon>Embryophyta</taxon>
        <taxon>Tracheophyta</taxon>
        <taxon>Spermatophyta</taxon>
        <taxon>Magnoliopsida</taxon>
        <taxon>eudicotyledons</taxon>
        <taxon>Gunneridae</taxon>
        <taxon>Pentapetalae</taxon>
        <taxon>rosids</taxon>
        <taxon>malvids</taxon>
        <taxon>Malvales</taxon>
        <taxon>Dipterocarpaceae</taxon>
        <taxon>Rubroshorea</taxon>
    </lineage>
</organism>
<protein>
    <submittedName>
        <fullName evidence="6">Uncharacterized protein</fullName>
    </submittedName>
</protein>
<evidence type="ECO:0000256" key="4">
    <source>
        <dbReference type="ARBA" id="ARBA00023136"/>
    </source>
</evidence>
<dbReference type="AlphaFoldDB" id="A0AAV5MHP6"/>
<dbReference type="EMBL" id="BPVZ01000297">
    <property type="protein sequence ID" value="GKV49390.1"/>
    <property type="molecule type" value="Genomic_DNA"/>
</dbReference>
<comment type="subcellular location">
    <subcellularLocation>
        <location evidence="1">Membrane</location>
        <topology evidence="1">Single-pass type II membrane protein</topology>
    </subcellularLocation>
</comment>
<keyword evidence="4" id="KW-0472">Membrane</keyword>
<dbReference type="GO" id="GO:0016757">
    <property type="term" value="F:glycosyltransferase activity"/>
    <property type="evidence" value="ECO:0007669"/>
    <property type="project" value="UniProtKB-KW"/>
</dbReference>
<gene>
    <name evidence="6" type="ORF">SLEP1_g56144</name>
</gene>
<evidence type="ECO:0000256" key="2">
    <source>
        <dbReference type="ARBA" id="ARBA00022676"/>
    </source>
</evidence>
<evidence type="ECO:0000256" key="5">
    <source>
        <dbReference type="ARBA" id="ARBA00023180"/>
    </source>
</evidence>
<accession>A0AAV5MHP6</accession>
<dbReference type="InterPro" id="IPR044174">
    <property type="entry name" value="BC10-like"/>
</dbReference>
<dbReference type="InterPro" id="IPR003406">
    <property type="entry name" value="Glyco_trans_14"/>
</dbReference>
<evidence type="ECO:0000313" key="6">
    <source>
        <dbReference type="EMBL" id="GKV49390.1"/>
    </source>
</evidence>
<dbReference type="GO" id="GO:0016020">
    <property type="term" value="C:membrane"/>
    <property type="evidence" value="ECO:0007669"/>
    <property type="project" value="UniProtKB-SubCell"/>
</dbReference>
<keyword evidence="2" id="KW-0328">Glycosyltransferase</keyword>
<proteinExistence type="predicted"/>
<keyword evidence="5" id="KW-0325">Glycoprotein</keyword>
<name>A0AAV5MHP6_9ROSI</name>
<dbReference type="Pfam" id="PF02485">
    <property type="entry name" value="Branch"/>
    <property type="match status" value="1"/>
</dbReference>
<evidence type="ECO:0000313" key="7">
    <source>
        <dbReference type="Proteomes" id="UP001054252"/>
    </source>
</evidence>
<comment type="caution">
    <text evidence="6">The sequence shown here is derived from an EMBL/GenBank/DDBJ whole genome shotgun (WGS) entry which is preliminary data.</text>
</comment>
<keyword evidence="3" id="KW-0808">Transferase</keyword>
<sequence length="146" mass="17438">MIEAERLLLAGALEDPVNQRFFLLSDSCLPLYSFSYIYKYLMASPRRYVDRYSLKMLPIIPKDKWRKGSQWISLVRSRAEVVINDEIIFPVSKKLRKKLQKQHNCIPDAHYMQTLFAISELERRTLTYTLWNQSATKMENNWHCYI</sequence>
<evidence type="ECO:0000256" key="1">
    <source>
        <dbReference type="ARBA" id="ARBA00004606"/>
    </source>
</evidence>
<dbReference type="PANTHER" id="PTHR31042">
    <property type="entry name" value="CORE-2/I-BRANCHING BETA-1,6-N-ACETYLGLUCOSAMINYLTRANSFERASE FAMILY PROTEIN-RELATED"/>
    <property type="match status" value="1"/>
</dbReference>
<dbReference type="PANTHER" id="PTHR31042:SF70">
    <property type="entry name" value="OS01G0695200 PROTEIN"/>
    <property type="match status" value="1"/>
</dbReference>
<reference evidence="6 7" key="1">
    <citation type="journal article" date="2021" name="Commun. Biol.">
        <title>The genome of Shorea leprosula (Dipterocarpaceae) highlights the ecological relevance of drought in aseasonal tropical rainforests.</title>
        <authorList>
            <person name="Ng K.K.S."/>
            <person name="Kobayashi M.J."/>
            <person name="Fawcett J.A."/>
            <person name="Hatakeyama M."/>
            <person name="Paape T."/>
            <person name="Ng C.H."/>
            <person name="Ang C.C."/>
            <person name="Tnah L.H."/>
            <person name="Lee C.T."/>
            <person name="Nishiyama T."/>
            <person name="Sese J."/>
            <person name="O'Brien M.J."/>
            <person name="Copetti D."/>
            <person name="Mohd Noor M.I."/>
            <person name="Ong R.C."/>
            <person name="Putra M."/>
            <person name="Sireger I.Z."/>
            <person name="Indrioko S."/>
            <person name="Kosugi Y."/>
            <person name="Izuno A."/>
            <person name="Isagi Y."/>
            <person name="Lee S.L."/>
            <person name="Shimizu K.K."/>
        </authorList>
    </citation>
    <scope>NUCLEOTIDE SEQUENCE [LARGE SCALE GENOMIC DNA]</scope>
    <source>
        <strain evidence="6">214</strain>
    </source>
</reference>
<evidence type="ECO:0000256" key="3">
    <source>
        <dbReference type="ARBA" id="ARBA00022679"/>
    </source>
</evidence>
<dbReference type="Proteomes" id="UP001054252">
    <property type="component" value="Unassembled WGS sequence"/>
</dbReference>
<keyword evidence="7" id="KW-1185">Reference proteome</keyword>